<gene>
    <name evidence="2" type="ORF">N7509_009388</name>
</gene>
<accession>A0A9W9VPE1</accession>
<comment type="caution">
    <text evidence="2">The sequence shown here is derived from an EMBL/GenBank/DDBJ whole genome shotgun (WGS) entry which is preliminary data.</text>
</comment>
<feature type="compositionally biased region" description="Polar residues" evidence="1">
    <location>
        <begin position="133"/>
        <end position="146"/>
    </location>
</feature>
<proteinExistence type="predicted"/>
<protein>
    <submittedName>
        <fullName evidence="2">Uncharacterized protein</fullName>
    </submittedName>
</protein>
<keyword evidence="3" id="KW-1185">Reference proteome</keyword>
<feature type="compositionally biased region" description="Basic and acidic residues" evidence="1">
    <location>
        <begin position="149"/>
        <end position="158"/>
    </location>
</feature>
<evidence type="ECO:0000313" key="3">
    <source>
        <dbReference type="Proteomes" id="UP001147747"/>
    </source>
</evidence>
<dbReference type="Proteomes" id="UP001147747">
    <property type="component" value="Unassembled WGS sequence"/>
</dbReference>
<evidence type="ECO:0000256" key="1">
    <source>
        <dbReference type="SAM" id="MobiDB-lite"/>
    </source>
</evidence>
<dbReference type="OrthoDB" id="4362925at2759"/>
<dbReference type="EMBL" id="JAPZBU010000009">
    <property type="protein sequence ID" value="KAJ5386847.1"/>
    <property type="molecule type" value="Genomic_DNA"/>
</dbReference>
<dbReference type="AlphaFoldDB" id="A0A9W9VPE1"/>
<sequence>MCVNFVKFGMNAVRLIRVFQKKRARRRKLAEINVQLRQNPILNRMIVENSIREAYGPMDLPSNPPDISTTTLSSVVEPDGPFTSTLASNPVAPDTQKEISPIHGKSATLAAAESMRKALDTFLSLVKKGSCATSRQPSAESSSHNIVESIEKSIKSESLRSQSEPSDDAGSDISGPSHFVCMHCGKPRSIGLRYDDICVYCFEKKKTVLRVGRS</sequence>
<name>A0A9W9VPE1_9EURO</name>
<reference evidence="2" key="1">
    <citation type="submission" date="2022-12" db="EMBL/GenBank/DDBJ databases">
        <authorList>
            <person name="Petersen C."/>
        </authorList>
    </citation>
    <scope>NUCLEOTIDE SEQUENCE</scope>
    <source>
        <strain evidence="2">IBT 29677</strain>
    </source>
</reference>
<feature type="region of interest" description="Disordered" evidence="1">
    <location>
        <begin position="133"/>
        <end position="172"/>
    </location>
</feature>
<organism evidence="2 3">
    <name type="scientific">Penicillium cosmopolitanum</name>
    <dbReference type="NCBI Taxonomy" id="1131564"/>
    <lineage>
        <taxon>Eukaryota</taxon>
        <taxon>Fungi</taxon>
        <taxon>Dikarya</taxon>
        <taxon>Ascomycota</taxon>
        <taxon>Pezizomycotina</taxon>
        <taxon>Eurotiomycetes</taxon>
        <taxon>Eurotiomycetidae</taxon>
        <taxon>Eurotiales</taxon>
        <taxon>Aspergillaceae</taxon>
        <taxon>Penicillium</taxon>
    </lineage>
</organism>
<dbReference type="GeneID" id="81373005"/>
<dbReference type="RefSeq" id="XP_056484645.1">
    <property type="nucleotide sequence ID" value="XM_056634025.1"/>
</dbReference>
<evidence type="ECO:0000313" key="2">
    <source>
        <dbReference type="EMBL" id="KAJ5386847.1"/>
    </source>
</evidence>
<reference evidence="2" key="2">
    <citation type="journal article" date="2023" name="IMA Fungus">
        <title>Comparative genomic study of the Penicillium genus elucidates a diverse pangenome and 15 lateral gene transfer events.</title>
        <authorList>
            <person name="Petersen C."/>
            <person name="Sorensen T."/>
            <person name="Nielsen M.R."/>
            <person name="Sondergaard T.E."/>
            <person name="Sorensen J.L."/>
            <person name="Fitzpatrick D.A."/>
            <person name="Frisvad J.C."/>
            <person name="Nielsen K.L."/>
        </authorList>
    </citation>
    <scope>NUCLEOTIDE SEQUENCE</scope>
    <source>
        <strain evidence="2">IBT 29677</strain>
    </source>
</reference>